<keyword evidence="2" id="KW-1185">Reference proteome</keyword>
<dbReference type="AlphaFoldDB" id="A0A3G9ICL9"/>
<sequence length="222" mass="23570">MVATLTPSKPGLEEIEHLRARMRRMQAPVMGREIPTHPALSGVVQLRAGGAYALDGATLAMALMAGPSAAGEWCAVVGVPDLGLEAASELGIVLERLILVPDPGESWLEATAALIDVTACVVVRPPVRVTERTAERLAARLRTRSAALLAIGDWPRAEMRLRMTQPRWSGLGEGHGVLTARQVVIEAQRGSAPIARVPVWFPAADGGLRAADRTVTAMREVG</sequence>
<gene>
    <name evidence="1" type="ORF">Back2_03830</name>
</gene>
<dbReference type="KEGG" id="nbe:Back2_03830"/>
<evidence type="ECO:0000313" key="1">
    <source>
        <dbReference type="EMBL" id="BBH16096.1"/>
    </source>
</evidence>
<evidence type="ECO:0000313" key="2">
    <source>
        <dbReference type="Proteomes" id="UP000271573"/>
    </source>
</evidence>
<reference evidence="1 2" key="1">
    <citation type="submission" date="2018-11" db="EMBL/GenBank/DDBJ databases">
        <title>Complete genome sequence of Nocardioides baekrokdamisoli strain KCTC 39748.</title>
        <authorList>
            <person name="Kang S.W."/>
            <person name="Lee K.C."/>
            <person name="Kim K.K."/>
            <person name="Kim J.S."/>
            <person name="Kim D.S."/>
            <person name="Ko S.H."/>
            <person name="Yang S.H."/>
            <person name="Shin Y.K."/>
            <person name="Lee J.S."/>
        </authorList>
    </citation>
    <scope>NUCLEOTIDE SEQUENCE [LARGE SCALE GENOMIC DNA]</scope>
    <source>
        <strain evidence="1 2">KCTC 39748</strain>
    </source>
</reference>
<dbReference type="EMBL" id="AP019307">
    <property type="protein sequence ID" value="BBH16096.1"/>
    <property type="molecule type" value="Genomic_DNA"/>
</dbReference>
<accession>A0A3G9ICL9</accession>
<evidence type="ECO:0008006" key="3">
    <source>
        <dbReference type="Google" id="ProtNLM"/>
    </source>
</evidence>
<protein>
    <recommendedName>
        <fullName evidence="3">Recombinase A</fullName>
    </recommendedName>
</protein>
<name>A0A3G9ICL9_9ACTN</name>
<organism evidence="1 2">
    <name type="scientific">Nocardioides baekrokdamisoli</name>
    <dbReference type="NCBI Taxonomy" id="1804624"/>
    <lineage>
        <taxon>Bacteria</taxon>
        <taxon>Bacillati</taxon>
        <taxon>Actinomycetota</taxon>
        <taxon>Actinomycetes</taxon>
        <taxon>Propionibacteriales</taxon>
        <taxon>Nocardioidaceae</taxon>
        <taxon>Nocardioides</taxon>
    </lineage>
</organism>
<proteinExistence type="predicted"/>
<dbReference type="Proteomes" id="UP000271573">
    <property type="component" value="Chromosome"/>
</dbReference>